<proteinExistence type="predicted"/>
<name>A0A3G2T3Z8_9GAMM</name>
<dbReference type="AlphaFoldDB" id="A0A3G2T3Z8"/>
<dbReference type="EMBL" id="CP033133">
    <property type="protein sequence ID" value="AYO54948.1"/>
    <property type="molecule type" value="Genomic_DNA"/>
</dbReference>
<organism evidence="1 2">
    <name type="scientific">Acinetobacter wuhouensis</name>
    <dbReference type="NCBI Taxonomy" id="1879050"/>
    <lineage>
        <taxon>Bacteria</taxon>
        <taxon>Pseudomonadati</taxon>
        <taxon>Pseudomonadota</taxon>
        <taxon>Gammaproteobacteria</taxon>
        <taxon>Moraxellales</taxon>
        <taxon>Moraxellaceae</taxon>
        <taxon>Acinetobacter</taxon>
    </lineage>
</organism>
<dbReference type="RefSeq" id="WP_087553783.1">
    <property type="nucleotide sequence ID" value="NZ_CP033133.1"/>
</dbReference>
<evidence type="ECO:0000313" key="1">
    <source>
        <dbReference type="EMBL" id="AYO54948.1"/>
    </source>
</evidence>
<accession>A0A3G2T3Z8</accession>
<sequence>MKSYYIKNGDLYAAESTKVTEESDYWEVSEITAMSYVQYNWVKDKNDAMTFFSYNQATDFLGSRYKIKEFRNAQIVRE</sequence>
<dbReference type="Proteomes" id="UP000279962">
    <property type="component" value="Chromosome"/>
</dbReference>
<gene>
    <name evidence="1" type="ORF">CDG68_15385</name>
</gene>
<protein>
    <submittedName>
        <fullName evidence="1">Uncharacterized protein</fullName>
    </submittedName>
</protein>
<evidence type="ECO:0000313" key="2">
    <source>
        <dbReference type="Proteomes" id="UP000279962"/>
    </source>
</evidence>
<reference evidence="1 2" key="1">
    <citation type="submission" date="2018-10" db="EMBL/GenBank/DDBJ databases">
        <title>The complete genome of Acinetobacter wuhouensis strain WCHAW010062.</title>
        <authorList>
            <person name="Hu Y."/>
            <person name="Long H."/>
            <person name="Feng Y."/>
            <person name="Zong Z."/>
        </authorList>
    </citation>
    <scope>NUCLEOTIDE SEQUENCE [LARGE SCALE GENOMIC DNA]</scope>
    <source>
        <strain evidence="1 2">WCHAW010062</strain>
    </source>
</reference>